<dbReference type="EMBL" id="CAUYUJ010017245">
    <property type="protein sequence ID" value="CAK0873131.1"/>
    <property type="molecule type" value="Genomic_DNA"/>
</dbReference>
<dbReference type="Proteomes" id="UP001189429">
    <property type="component" value="Unassembled WGS sequence"/>
</dbReference>
<reference evidence="2" key="1">
    <citation type="submission" date="2023-10" db="EMBL/GenBank/DDBJ databases">
        <authorList>
            <person name="Chen Y."/>
            <person name="Shah S."/>
            <person name="Dougan E. K."/>
            <person name="Thang M."/>
            <person name="Chan C."/>
        </authorList>
    </citation>
    <scope>NUCLEOTIDE SEQUENCE [LARGE SCALE GENOMIC DNA]</scope>
</reference>
<keyword evidence="3" id="KW-1185">Reference proteome</keyword>
<evidence type="ECO:0000313" key="3">
    <source>
        <dbReference type="Proteomes" id="UP001189429"/>
    </source>
</evidence>
<gene>
    <name evidence="2" type="ORF">PCOR1329_LOCUS58423</name>
</gene>
<sequence length="317" mass="33100">AAHGRFNSGRPGRRASSARTGRGEVILSSAPAHGQLEDMRWTAALLAAWAVKAARGGPVGKSGGDVQSSGPCKAAIASYCPTVPPGGGQLALCLTKTAARNGADKGLLERNGVTSACITEVKHVLRDSPGAAAKASKGVITEEACAQDEAGLCAGLSGDAALPCLRAHREELSRKCSKQLFLVDQLRAGDNRLDLRVIIACQADLMDPERCGKMDKKNTASARAKCLFAQQQDTLSEKCRLSLANMEAVDKNAQGAKEGGGGPSAMAAAGGDVETQRMCKEKMREICGGQPRDDLPSCVELHMKDLPAECHAATRPR</sequence>
<proteinExistence type="predicted"/>
<protein>
    <recommendedName>
        <fullName evidence="4">Golgi apparatus protein 1</fullName>
    </recommendedName>
</protein>
<evidence type="ECO:0000256" key="1">
    <source>
        <dbReference type="SAM" id="MobiDB-lite"/>
    </source>
</evidence>
<feature type="compositionally biased region" description="Low complexity" evidence="1">
    <location>
        <begin position="8"/>
        <end position="20"/>
    </location>
</feature>
<name>A0ABN9VIX0_9DINO</name>
<dbReference type="PANTHER" id="PTHR11884">
    <property type="entry name" value="SELECTIN LIGAND RELATED"/>
    <property type="match status" value="1"/>
</dbReference>
<evidence type="ECO:0000313" key="2">
    <source>
        <dbReference type="EMBL" id="CAK0873131.1"/>
    </source>
</evidence>
<accession>A0ABN9VIX0</accession>
<evidence type="ECO:0008006" key="4">
    <source>
        <dbReference type="Google" id="ProtNLM"/>
    </source>
</evidence>
<dbReference type="InterPro" id="IPR039728">
    <property type="entry name" value="GLG1"/>
</dbReference>
<feature type="non-terminal residue" evidence="2">
    <location>
        <position position="1"/>
    </location>
</feature>
<dbReference type="PANTHER" id="PTHR11884:SF1">
    <property type="entry name" value="GOLGI APPARATUS PROTEIN 1"/>
    <property type="match status" value="1"/>
</dbReference>
<comment type="caution">
    <text evidence="2">The sequence shown here is derived from an EMBL/GenBank/DDBJ whole genome shotgun (WGS) entry which is preliminary data.</text>
</comment>
<organism evidence="2 3">
    <name type="scientific">Prorocentrum cordatum</name>
    <dbReference type="NCBI Taxonomy" id="2364126"/>
    <lineage>
        <taxon>Eukaryota</taxon>
        <taxon>Sar</taxon>
        <taxon>Alveolata</taxon>
        <taxon>Dinophyceae</taxon>
        <taxon>Prorocentrales</taxon>
        <taxon>Prorocentraceae</taxon>
        <taxon>Prorocentrum</taxon>
    </lineage>
</organism>
<feature type="region of interest" description="Disordered" evidence="1">
    <location>
        <begin position="1"/>
        <end position="23"/>
    </location>
</feature>